<proteinExistence type="predicted"/>
<comment type="caution">
    <text evidence="1">The sequence shown here is derived from an EMBL/GenBank/DDBJ whole genome shotgun (WGS) entry which is preliminary data.</text>
</comment>
<organism evidence="1 2">
    <name type="scientific">Allorhodopirellula heiligendammensis</name>
    <dbReference type="NCBI Taxonomy" id="2714739"/>
    <lineage>
        <taxon>Bacteria</taxon>
        <taxon>Pseudomonadati</taxon>
        <taxon>Planctomycetota</taxon>
        <taxon>Planctomycetia</taxon>
        <taxon>Pirellulales</taxon>
        <taxon>Pirellulaceae</taxon>
        <taxon>Allorhodopirellula</taxon>
    </lineage>
</organism>
<name>A0A5C6BVP0_9BACT</name>
<reference evidence="1 2" key="1">
    <citation type="journal article" date="2020" name="Antonie Van Leeuwenhoek">
        <title>Rhodopirellula heiligendammensis sp. nov., Rhodopirellula pilleata sp. nov., and Rhodopirellula solitaria sp. nov. isolated from natural or artificial marine surfaces in Northern Germany and California, USA, and emended description of the genus Rhodopirellula.</title>
        <authorList>
            <person name="Kallscheuer N."/>
            <person name="Wiegand S."/>
            <person name="Jogler M."/>
            <person name="Boedeker C."/>
            <person name="Peeters S.H."/>
            <person name="Rast P."/>
            <person name="Heuer A."/>
            <person name="Jetten M.S.M."/>
            <person name="Rohde M."/>
            <person name="Jogler C."/>
        </authorList>
    </citation>
    <scope>NUCLEOTIDE SEQUENCE [LARGE SCALE GENOMIC DNA]</scope>
    <source>
        <strain evidence="1 2">Poly21</strain>
    </source>
</reference>
<protein>
    <submittedName>
        <fullName evidence="1">Uncharacterized protein</fullName>
    </submittedName>
</protein>
<dbReference type="Proteomes" id="UP000319908">
    <property type="component" value="Unassembled WGS sequence"/>
</dbReference>
<evidence type="ECO:0000313" key="1">
    <source>
        <dbReference type="EMBL" id="TWU16343.1"/>
    </source>
</evidence>
<evidence type="ECO:0000313" key="2">
    <source>
        <dbReference type="Proteomes" id="UP000319908"/>
    </source>
</evidence>
<dbReference type="AlphaFoldDB" id="A0A5C6BVP0"/>
<sequence>MSYLAGALGSPIHAMFVRSGTRIFIKLLRMRL</sequence>
<accession>A0A5C6BVP0</accession>
<dbReference type="EMBL" id="SJPU01000002">
    <property type="protein sequence ID" value="TWU16343.1"/>
    <property type="molecule type" value="Genomic_DNA"/>
</dbReference>
<gene>
    <name evidence="1" type="ORF">Poly21_35480</name>
</gene>
<keyword evidence="2" id="KW-1185">Reference proteome</keyword>